<dbReference type="AlphaFoldDB" id="A0A2G5TE68"/>
<dbReference type="OrthoDB" id="10339698at2759"/>
<dbReference type="Proteomes" id="UP000230233">
    <property type="component" value="Chromosome V"/>
</dbReference>
<evidence type="ECO:0000313" key="1">
    <source>
        <dbReference type="EMBL" id="PIC25558.1"/>
    </source>
</evidence>
<comment type="caution">
    <text evidence="1">The sequence shown here is derived from an EMBL/GenBank/DDBJ whole genome shotgun (WGS) entry which is preliminary data.</text>
</comment>
<evidence type="ECO:0000313" key="2">
    <source>
        <dbReference type="Proteomes" id="UP000230233"/>
    </source>
</evidence>
<protein>
    <submittedName>
        <fullName evidence="1">Uncharacterized protein</fullName>
    </submittedName>
</protein>
<proteinExistence type="predicted"/>
<sequence>MQGNNGVPDRRMLGFTKMMTLMVTYKNHVPLTLRQYIQVKRMGNELREALDDEARQVSLFMSWMKWAITNYKNVKLHDTEHQETVLRYLAMIETEEATS</sequence>
<reference evidence="2" key="1">
    <citation type="submission" date="2017-10" db="EMBL/GenBank/DDBJ databases">
        <title>Rapid genome shrinkage in a self-fertile nematode reveals novel sperm competition proteins.</title>
        <authorList>
            <person name="Yin D."/>
            <person name="Schwarz E.M."/>
            <person name="Thomas C.G."/>
            <person name="Felde R.L."/>
            <person name="Korf I.F."/>
            <person name="Cutter A.D."/>
            <person name="Schartner C.M."/>
            <person name="Ralston E.J."/>
            <person name="Meyer B.J."/>
            <person name="Haag E.S."/>
        </authorList>
    </citation>
    <scope>NUCLEOTIDE SEQUENCE [LARGE SCALE GENOMIC DNA]</scope>
    <source>
        <strain evidence="2">JU1422</strain>
    </source>
</reference>
<name>A0A2G5TE68_9PELO</name>
<accession>A0A2G5TE68</accession>
<keyword evidence="2" id="KW-1185">Reference proteome</keyword>
<gene>
    <name evidence="1" type="primary">Cnig_chr_V.g18444</name>
    <name evidence="1" type="ORF">B9Z55_018444</name>
</gene>
<dbReference type="EMBL" id="PDUG01000005">
    <property type="protein sequence ID" value="PIC25558.1"/>
    <property type="molecule type" value="Genomic_DNA"/>
</dbReference>
<organism evidence="1 2">
    <name type="scientific">Caenorhabditis nigoni</name>
    <dbReference type="NCBI Taxonomy" id="1611254"/>
    <lineage>
        <taxon>Eukaryota</taxon>
        <taxon>Metazoa</taxon>
        <taxon>Ecdysozoa</taxon>
        <taxon>Nematoda</taxon>
        <taxon>Chromadorea</taxon>
        <taxon>Rhabditida</taxon>
        <taxon>Rhabditina</taxon>
        <taxon>Rhabditomorpha</taxon>
        <taxon>Rhabditoidea</taxon>
        <taxon>Rhabditidae</taxon>
        <taxon>Peloderinae</taxon>
        <taxon>Caenorhabditis</taxon>
    </lineage>
</organism>